<accession>A0A1X6ZLL0</accession>
<dbReference type="OrthoDB" id="9771846at2"/>
<reference evidence="3 4" key="1">
    <citation type="submission" date="2017-03" db="EMBL/GenBank/DDBJ databases">
        <authorList>
            <person name="Afonso C.L."/>
            <person name="Miller P.J."/>
            <person name="Scott M.A."/>
            <person name="Spackman E."/>
            <person name="Goraichik I."/>
            <person name="Dimitrov K.M."/>
            <person name="Suarez D.L."/>
            <person name="Swayne D.E."/>
        </authorList>
    </citation>
    <scope>NUCLEOTIDE SEQUENCE [LARGE SCALE GENOMIC DNA]</scope>
    <source>
        <strain evidence="3 4">CECT 7450</strain>
    </source>
</reference>
<feature type="transmembrane region" description="Helical" evidence="1">
    <location>
        <begin position="274"/>
        <end position="294"/>
    </location>
</feature>
<name>A0A1X6ZLL0_9RHOB</name>
<evidence type="ECO:0000313" key="3">
    <source>
        <dbReference type="EMBL" id="SLN54412.1"/>
    </source>
</evidence>
<feature type="domain" description="Glycosyltransferase 2-like" evidence="2">
    <location>
        <begin position="20"/>
        <end position="136"/>
    </location>
</feature>
<proteinExistence type="predicted"/>
<evidence type="ECO:0000313" key="4">
    <source>
        <dbReference type="Proteomes" id="UP000193061"/>
    </source>
</evidence>
<dbReference type="InterPro" id="IPR029044">
    <property type="entry name" value="Nucleotide-diphossugar_trans"/>
</dbReference>
<dbReference type="GO" id="GO:0102096">
    <property type="term" value="F:decaprenyl-N-acetyl-alpha-D-glucosaminyl-pyrophosphate:dTDP-alpha-L-rhamnose rhamnosyltransferase activity"/>
    <property type="evidence" value="ECO:0007669"/>
    <property type="project" value="UniProtKB-EC"/>
</dbReference>
<dbReference type="InterPro" id="IPR001173">
    <property type="entry name" value="Glyco_trans_2-like"/>
</dbReference>
<keyword evidence="1" id="KW-0812">Transmembrane</keyword>
<organism evidence="3 4">
    <name type="scientific">Roseovarius albus</name>
    <dbReference type="NCBI Taxonomy" id="1247867"/>
    <lineage>
        <taxon>Bacteria</taxon>
        <taxon>Pseudomonadati</taxon>
        <taxon>Pseudomonadota</taxon>
        <taxon>Alphaproteobacteria</taxon>
        <taxon>Rhodobacterales</taxon>
        <taxon>Roseobacteraceae</taxon>
        <taxon>Roseovarius</taxon>
    </lineage>
</organism>
<dbReference type="Pfam" id="PF00535">
    <property type="entry name" value="Glycos_transf_2"/>
    <property type="match status" value="1"/>
</dbReference>
<sequence length="331" mass="37063">MSVDVNTSKLSDTAQILVSVINYRTAELTIQCVQSVLDDMQGIEGRVVIVDNASNDGSVEKLRTWISSLEQKEQVNLLEATSNSGFSGGHNQGILSQSADFYLILNSDAVLRPGFLSSMLNAAAQNPTIGLFAPKIEHDTGEVQTSCFRFHSPLSELARGAESGPVSKLLRTREVALAMPPSPDSIEWASFACILLRRETWSDTGPMDTGYFLYFEDVEYCWRARKAGWRIAYVQNAVGVHFRGGSGPVKSLAQERKRLPRYYYASRTRMLYQFYGWFGLVTANLCWCFGRVVARLRLLVGKSIPQSNRSEWRDIWTNVFSPLGNNYAKKD</sequence>
<keyword evidence="1" id="KW-0472">Membrane</keyword>
<protein>
    <submittedName>
        <fullName evidence="3">N-acetylglucosaminyl-diphospho-decaprenol L-rhamnosyltransferase</fullName>
        <ecNumber evidence="3">2.4.1.289</ecNumber>
    </submittedName>
</protein>
<dbReference type="AlphaFoldDB" id="A0A1X6ZLL0"/>
<dbReference type="PANTHER" id="PTHR43179:SF7">
    <property type="entry name" value="RHAMNOSYLTRANSFERASE WBBL"/>
    <property type="match status" value="1"/>
</dbReference>
<dbReference type="EC" id="2.4.1.289" evidence="3"/>
<dbReference type="CDD" id="cd04186">
    <property type="entry name" value="GT_2_like_c"/>
    <property type="match status" value="1"/>
</dbReference>
<keyword evidence="4" id="KW-1185">Reference proteome</keyword>
<evidence type="ECO:0000256" key="1">
    <source>
        <dbReference type="SAM" id="Phobius"/>
    </source>
</evidence>
<keyword evidence="3" id="KW-0808">Transferase</keyword>
<dbReference type="Proteomes" id="UP000193061">
    <property type="component" value="Unassembled WGS sequence"/>
</dbReference>
<gene>
    <name evidence="3" type="primary">wbbL</name>
    <name evidence="3" type="ORF">ROA7450_02806</name>
</gene>
<dbReference type="SUPFAM" id="SSF53448">
    <property type="entry name" value="Nucleotide-diphospho-sugar transferases"/>
    <property type="match status" value="1"/>
</dbReference>
<dbReference type="EMBL" id="FWFX01000008">
    <property type="protein sequence ID" value="SLN54412.1"/>
    <property type="molecule type" value="Genomic_DNA"/>
</dbReference>
<dbReference type="PANTHER" id="PTHR43179">
    <property type="entry name" value="RHAMNOSYLTRANSFERASE WBBL"/>
    <property type="match status" value="1"/>
</dbReference>
<keyword evidence="3" id="KW-0328">Glycosyltransferase</keyword>
<dbReference type="Gene3D" id="3.90.550.10">
    <property type="entry name" value="Spore Coat Polysaccharide Biosynthesis Protein SpsA, Chain A"/>
    <property type="match status" value="1"/>
</dbReference>
<keyword evidence="1" id="KW-1133">Transmembrane helix</keyword>
<evidence type="ECO:0000259" key="2">
    <source>
        <dbReference type="Pfam" id="PF00535"/>
    </source>
</evidence>